<dbReference type="NCBIfam" id="TIGR04042">
    <property type="entry name" value="MSMEG_0570_fam"/>
    <property type="match status" value="1"/>
</dbReference>
<protein>
    <submittedName>
        <fullName evidence="1">NAD/NADP transhydrogenase alpha subunit</fullName>
    </submittedName>
</protein>
<reference evidence="1 2" key="1">
    <citation type="journal article" date="2014" name="Genome Announc.">
        <title>Draft Genome Sequence of the Haloacid-Degrading Burkholderia caribensis Strain MBA4.</title>
        <authorList>
            <person name="Pan Y."/>
            <person name="Kong K.F."/>
            <person name="Tsang J.S."/>
        </authorList>
    </citation>
    <scope>NUCLEOTIDE SEQUENCE [LARGE SCALE GENOMIC DNA]</scope>
    <source>
        <strain evidence="1 2">MBA4</strain>
        <plasmid evidence="2">Plasmid</plasmid>
    </source>
</reference>
<organism evidence="1 2">
    <name type="scientific">Paraburkholderia caribensis MBA4</name>
    <dbReference type="NCBI Taxonomy" id="1323664"/>
    <lineage>
        <taxon>Bacteria</taxon>
        <taxon>Pseudomonadati</taxon>
        <taxon>Pseudomonadota</taxon>
        <taxon>Betaproteobacteria</taxon>
        <taxon>Burkholderiales</taxon>
        <taxon>Burkholderiaceae</taxon>
        <taxon>Paraburkholderia</taxon>
    </lineage>
</organism>
<dbReference type="InterPro" id="IPR023846">
    <property type="entry name" value="CHP04042_MSMEG0570"/>
</dbReference>
<evidence type="ECO:0000313" key="2">
    <source>
        <dbReference type="Proteomes" id="UP000019146"/>
    </source>
</evidence>
<dbReference type="KEGG" id="bcai:K788_0001186"/>
<accession>A0A0P0RNU8</accession>
<dbReference type="RefSeq" id="WP_035994150.1">
    <property type="nucleotide sequence ID" value="NZ_CP012748.1"/>
</dbReference>
<sequence length="94" mass="10535">MPVMHFRVQWPDGSEANCYSPSTVVGEYFIAGQRYALADFVERAREALHIGSERVREKYGFACSAAMDQLAQIEAQAQHFATDPQAEVQVVELL</sequence>
<dbReference type="GeneID" id="69973942"/>
<proteinExistence type="predicted"/>
<gene>
    <name evidence="1" type="ORF">K788_0001186</name>
</gene>
<keyword evidence="1" id="KW-0614">Plasmid</keyword>
<name>A0A0P0RNU8_9BURK</name>
<dbReference type="AlphaFoldDB" id="A0A0P0RNU8"/>
<evidence type="ECO:0000313" key="1">
    <source>
        <dbReference type="EMBL" id="ALL70476.1"/>
    </source>
</evidence>
<geneLocation type="plasmid" evidence="2"/>
<dbReference type="EMBL" id="CP012748">
    <property type="protein sequence ID" value="ALL70476.1"/>
    <property type="molecule type" value="Genomic_DNA"/>
</dbReference>
<dbReference type="Proteomes" id="UP000019146">
    <property type="component" value="Plasmid unnamed"/>
</dbReference>